<dbReference type="EMBL" id="JBHTJH010000004">
    <property type="protein sequence ID" value="MFD0861798.1"/>
    <property type="molecule type" value="Genomic_DNA"/>
</dbReference>
<name>A0ABW3CYU3_9FLAO</name>
<feature type="domain" description="GFO/IDH/MocA-like oxidoreductase" evidence="4">
    <location>
        <begin position="143"/>
        <end position="250"/>
    </location>
</feature>
<dbReference type="InterPro" id="IPR050984">
    <property type="entry name" value="Gfo/Idh/MocA_domain"/>
</dbReference>
<evidence type="ECO:0000256" key="2">
    <source>
        <dbReference type="ARBA" id="ARBA00023002"/>
    </source>
</evidence>
<dbReference type="PANTHER" id="PTHR22604">
    <property type="entry name" value="OXIDOREDUCTASES"/>
    <property type="match status" value="1"/>
</dbReference>
<dbReference type="InterPro" id="IPR055170">
    <property type="entry name" value="GFO_IDH_MocA-like_dom"/>
</dbReference>
<comment type="similarity">
    <text evidence="1">Belongs to the Gfo/Idh/MocA family.</text>
</comment>
<gene>
    <name evidence="5" type="ORF">ACFQ1M_06235</name>
</gene>
<dbReference type="RefSeq" id="WP_386405495.1">
    <property type="nucleotide sequence ID" value="NZ_JBHTJH010000004.1"/>
</dbReference>
<dbReference type="Gene3D" id="3.30.360.10">
    <property type="entry name" value="Dihydrodipicolinate Reductase, domain 2"/>
    <property type="match status" value="1"/>
</dbReference>
<accession>A0ABW3CYU3</accession>
<sequence>MEQQDSIIKWGILGCGNIADHFAEDLKVVPNAQLYAVASRNTDKARDFGNKHGAIKSYGSYEALASDPEVQAIYIATPHPFHCKNTMLCLENGKAVLCEKPFAMNTKEVKKMIAKAKTNKVLLMEALWTRFLPNYEYVLHHTRQKTWGEIKEMEADFGFQVPFDANSRLYNKELGGGSLLDIGIYPIFLALSLLGYPEKIEADAQFAPTEVDEILNIRLTHKNKAISKLYSTFKEHTPTQAVIQYEKATLIMHTNFYQISEVSITIDGKTERLSFEKMGRGYYREAAHFGQLIREGKTESPMMPFDHSLKLMRLLDEIRDKIGLSYS</sequence>
<dbReference type="Proteomes" id="UP001596978">
    <property type="component" value="Unassembled WGS sequence"/>
</dbReference>
<organism evidence="5 6">
    <name type="scientific">Sungkyunkwania multivorans</name>
    <dbReference type="NCBI Taxonomy" id="1173618"/>
    <lineage>
        <taxon>Bacteria</taxon>
        <taxon>Pseudomonadati</taxon>
        <taxon>Bacteroidota</taxon>
        <taxon>Flavobacteriia</taxon>
        <taxon>Flavobacteriales</taxon>
        <taxon>Flavobacteriaceae</taxon>
        <taxon>Sungkyunkwania</taxon>
    </lineage>
</organism>
<dbReference type="InterPro" id="IPR000683">
    <property type="entry name" value="Gfo/Idh/MocA-like_OxRdtase_N"/>
</dbReference>
<feature type="domain" description="Gfo/Idh/MocA-like oxidoreductase N-terminal" evidence="3">
    <location>
        <begin position="8"/>
        <end position="125"/>
    </location>
</feature>
<evidence type="ECO:0000256" key="1">
    <source>
        <dbReference type="ARBA" id="ARBA00010928"/>
    </source>
</evidence>
<dbReference type="SUPFAM" id="SSF55347">
    <property type="entry name" value="Glyceraldehyde-3-phosphate dehydrogenase-like, C-terminal domain"/>
    <property type="match status" value="1"/>
</dbReference>
<protein>
    <submittedName>
        <fullName evidence="5">Gfo/Idh/MocA family protein</fullName>
    </submittedName>
</protein>
<proteinExistence type="inferred from homology"/>
<evidence type="ECO:0000259" key="3">
    <source>
        <dbReference type="Pfam" id="PF01408"/>
    </source>
</evidence>
<comment type="caution">
    <text evidence="5">The sequence shown here is derived from an EMBL/GenBank/DDBJ whole genome shotgun (WGS) entry which is preliminary data.</text>
</comment>
<dbReference type="Pfam" id="PF01408">
    <property type="entry name" value="GFO_IDH_MocA"/>
    <property type="match status" value="1"/>
</dbReference>
<dbReference type="PANTHER" id="PTHR22604:SF105">
    <property type="entry name" value="TRANS-1,2-DIHYDROBENZENE-1,2-DIOL DEHYDROGENASE"/>
    <property type="match status" value="1"/>
</dbReference>
<evidence type="ECO:0000259" key="4">
    <source>
        <dbReference type="Pfam" id="PF22725"/>
    </source>
</evidence>
<dbReference type="SUPFAM" id="SSF51735">
    <property type="entry name" value="NAD(P)-binding Rossmann-fold domains"/>
    <property type="match status" value="1"/>
</dbReference>
<dbReference type="Pfam" id="PF22725">
    <property type="entry name" value="GFO_IDH_MocA_C3"/>
    <property type="match status" value="1"/>
</dbReference>
<evidence type="ECO:0000313" key="5">
    <source>
        <dbReference type="EMBL" id="MFD0861798.1"/>
    </source>
</evidence>
<keyword evidence="2" id="KW-0560">Oxidoreductase</keyword>
<dbReference type="Gene3D" id="3.40.50.720">
    <property type="entry name" value="NAD(P)-binding Rossmann-like Domain"/>
    <property type="match status" value="1"/>
</dbReference>
<keyword evidence="6" id="KW-1185">Reference proteome</keyword>
<evidence type="ECO:0000313" key="6">
    <source>
        <dbReference type="Proteomes" id="UP001596978"/>
    </source>
</evidence>
<reference evidence="6" key="1">
    <citation type="journal article" date="2019" name="Int. J. Syst. Evol. Microbiol.">
        <title>The Global Catalogue of Microorganisms (GCM) 10K type strain sequencing project: providing services to taxonomists for standard genome sequencing and annotation.</title>
        <authorList>
            <consortium name="The Broad Institute Genomics Platform"/>
            <consortium name="The Broad Institute Genome Sequencing Center for Infectious Disease"/>
            <person name="Wu L."/>
            <person name="Ma J."/>
        </authorList>
    </citation>
    <scope>NUCLEOTIDE SEQUENCE [LARGE SCALE GENOMIC DNA]</scope>
    <source>
        <strain evidence="6">CCUG 62952</strain>
    </source>
</reference>
<dbReference type="InterPro" id="IPR036291">
    <property type="entry name" value="NAD(P)-bd_dom_sf"/>
</dbReference>